<keyword evidence="6" id="KW-0028">Amino-acid biosynthesis</keyword>
<dbReference type="InterPro" id="IPR015422">
    <property type="entry name" value="PyrdxlP-dep_Trfase_small"/>
</dbReference>
<dbReference type="Pfam" id="PF01053">
    <property type="entry name" value="Cys_Met_Meta_PP"/>
    <property type="match status" value="2"/>
</dbReference>
<protein>
    <recommendedName>
        <fullName evidence="4">cystathionine gamma-lyase</fullName>
        <ecNumber evidence="4">4.4.1.1</ecNumber>
    </recommendedName>
    <alternativeName>
        <fullName evidence="7">Gamma-cystathionase</fullName>
    </alternativeName>
</protein>
<evidence type="ECO:0000256" key="1">
    <source>
        <dbReference type="ARBA" id="ARBA00001933"/>
    </source>
</evidence>
<dbReference type="SUPFAM" id="SSF53383">
    <property type="entry name" value="PLP-dependent transferases"/>
    <property type="match status" value="2"/>
</dbReference>
<gene>
    <name evidence="8" type="primary">CSON003167</name>
</gene>
<evidence type="ECO:0000256" key="4">
    <source>
        <dbReference type="ARBA" id="ARBA00012085"/>
    </source>
</evidence>
<name>A0A336LSS6_CULSO</name>
<dbReference type="Gene3D" id="3.40.640.10">
    <property type="entry name" value="Type I PLP-dependent aspartate aminotransferase-like (Major domain)"/>
    <property type="match status" value="2"/>
</dbReference>
<accession>A0A336LSS6</accession>
<dbReference type="VEuPathDB" id="VectorBase:CSON003167"/>
<evidence type="ECO:0000256" key="3">
    <source>
        <dbReference type="ARBA" id="ARBA00009077"/>
    </source>
</evidence>
<dbReference type="GO" id="GO:0030170">
    <property type="term" value="F:pyridoxal phosphate binding"/>
    <property type="evidence" value="ECO:0007669"/>
    <property type="project" value="InterPro"/>
</dbReference>
<dbReference type="CDD" id="cd00614">
    <property type="entry name" value="CGS_like"/>
    <property type="match status" value="2"/>
</dbReference>
<evidence type="ECO:0000256" key="7">
    <source>
        <dbReference type="ARBA" id="ARBA00029853"/>
    </source>
</evidence>
<dbReference type="PANTHER" id="PTHR11808">
    <property type="entry name" value="TRANS-SULFURATION ENZYME FAMILY MEMBER"/>
    <property type="match status" value="1"/>
</dbReference>
<dbReference type="GO" id="GO:0019343">
    <property type="term" value="P:cysteine biosynthetic process via cystathionine"/>
    <property type="evidence" value="ECO:0007669"/>
    <property type="project" value="TreeGrafter"/>
</dbReference>
<reference evidence="8" key="1">
    <citation type="submission" date="2018-07" db="EMBL/GenBank/DDBJ databases">
        <authorList>
            <person name="Quirk P.G."/>
            <person name="Krulwich T.A."/>
        </authorList>
    </citation>
    <scope>NUCLEOTIDE SEQUENCE</scope>
</reference>
<evidence type="ECO:0000313" key="8">
    <source>
        <dbReference type="EMBL" id="SSX20980.1"/>
    </source>
</evidence>
<dbReference type="InterPro" id="IPR000277">
    <property type="entry name" value="Cys/Met-Metab_PyrdxlP-dep_enz"/>
</dbReference>
<keyword evidence="5" id="KW-0663">Pyridoxal phosphate</keyword>
<keyword evidence="6" id="KW-0198">Cysteine biosynthesis</keyword>
<dbReference type="EC" id="4.4.1.1" evidence="4"/>
<dbReference type="Gene3D" id="3.90.1150.10">
    <property type="entry name" value="Aspartate Aminotransferase, domain 1"/>
    <property type="match status" value="2"/>
</dbReference>
<dbReference type="UniPathway" id="UPA00136">
    <property type="reaction ID" value="UER00202"/>
</dbReference>
<dbReference type="GO" id="GO:0019346">
    <property type="term" value="P:transsulfuration"/>
    <property type="evidence" value="ECO:0007669"/>
    <property type="project" value="InterPro"/>
</dbReference>
<sequence>MATNNMTINGHNKVETSSTNYLDLNGDLDGFLEPPKGFATLAIHAGQEPEQWKSMAVVPPISLSTTFKQFAPAKHSGFEYSRSGNPTRNVLETCLASLDNGKHALTFSSGLGATTCILTSLKTGDHIIAGDDLYGGTNRLFRNLALPMGIEVDFIDYTHLNVVEKFIKPNTKLMWLESPTNPLMKVCDIKALATLAHKYEGVVVVVDNTFLTPYLQRPLDLGADIVAYSLTKYMNGHSDVVMGAMVMNDEKLYDRLKFLQNSTGIVPSPFDCYQVNRSLKTLDIRMEKHKRNSMIIAKYLEGHPMVEKVLHPGLKSHPQYDIALRQTGGHSGCFSFYIKGDYESSCLFLKTLEVFTLAESLGGYESLAELPSVMTHASVPAEQRSQLGITDNLIRVSVGLEDPEDLIQDLENAFTAIKKLQAASYLEINGDLDVFLPPPKGFATRAIRAGQDPEQWKSLAIVPPISMSTTFKQHAPAQHGGFEYSRSGNPTRNVLEECLASIEGAKYGLTFSSGLGVTTCILTLLKSGDHIIAGDDLYGGTNRLFRNVAVSMGIEVDFIDFCDLEAVEKSIKPNTKMMWLETPTNPLLKICDIKALSTIAHKYPEVFVVVDNTFMTPYLQRPLELGADIVAYSLTKYMNGHSDVVMGAATINDEKLYERLKYLQNATGIVPSPFDCYQVNRSLKTLDIRMEKHKKNAMIIAKYLEAHPMVEKVLHPGLKSHPQYDIALRQTGGHSGVFSFYIKGDYEASSLLLKTLKLFTLAESLGGYESLAEIPSVMTHASVPPEQRAQLGITDNLVRISVGLEDVEDLIQDLESAFIVVKKHASK</sequence>
<dbReference type="FunFam" id="3.90.1150.10:FF:000008">
    <property type="entry name" value="Cystathionine gamma-synthase"/>
    <property type="match status" value="2"/>
</dbReference>
<dbReference type="InterPro" id="IPR015424">
    <property type="entry name" value="PyrdxlP-dep_Trfase"/>
</dbReference>
<comment type="pathway">
    <text evidence="2">Amino-acid biosynthesis; L-cysteine biosynthesis; L-cysteine from L-homocysteine and L-serine: step 2/2.</text>
</comment>
<evidence type="ECO:0000256" key="6">
    <source>
        <dbReference type="ARBA" id="ARBA00023192"/>
    </source>
</evidence>
<dbReference type="PANTHER" id="PTHR11808:SF15">
    <property type="entry name" value="CYSTATHIONINE GAMMA-LYASE"/>
    <property type="match status" value="1"/>
</dbReference>
<dbReference type="GO" id="GO:0004123">
    <property type="term" value="F:cystathionine gamma-lyase activity"/>
    <property type="evidence" value="ECO:0007669"/>
    <property type="project" value="TreeGrafter"/>
</dbReference>
<dbReference type="FunFam" id="3.40.640.10:FF:000009">
    <property type="entry name" value="Cystathionine gamma-synthase homolog"/>
    <property type="match status" value="2"/>
</dbReference>
<dbReference type="InterPro" id="IPR015421">
    <property type="entry name" value="PyrdxlP-dep_Trfase_major"/>
</dbReference>
<dbReference type="GO" id="GO:0005737">
    <property type="term" value="C:cytoplasm"/>
    <property type="evidence" value="ECO:0007669"/>
    <property type="project" value="TreeGrafter"/>
</dbReference>
<evidence type="ECO:0000256" key="2">
    <source>
        <dbReference type="ARBA" id="ARBA00005038"/>
    </source>
</evidence>
<dbReference type="AlphaFoldDB" id="A0A336LSS6"/>
<comment type="cofactor">
    <cofactor evidence="1">
        <name>pyridoxal 5'-phosphate</name>
        <dbReference type="ChEBI" id="CHEBI:597326"/>
    </cofactor>
</comment>
<dbReference type="PROSITE" id="PS00868">
    <property type="entry name" value="CYS_MET_METAB_PP"/>
    <property type="match status" value="2"/>
</dbReference>
<proteinExistence type="inferred from homology"/>
<organism evidence="8">
    <name type="scientific">Culicoides sonorensis</name>
    <name type="common">Biting midge</name>
    <dbReference type="NCBI Taxonomy" id="179676"/>
    <lineage>
        <taxon>Eukaryota</taxon>
        <taxon>Metazoa</taxon>
        <taxon>Ecdysozoa</taxon>
        <taxon>Arthropoda</taxon>
        <taxon>Hexapoda</taxon>
        <taxon>Insecta</taxon>
        <taxon>Pterygota</taxon>
        <taxon>Neoptera</taxon>
        <taxon>Endopterygota</taxon>
        <taxon>Diptera</taxon>
        <taxon>Nematocera</taxon>
        <taxon>Chironomoidea</taxon>
        <taxon>Ceratopogonidae</taxon>
        <taxon>Ceratopogoninae</taxon>
        <taxon>Culicoides</taxon>
        <taxon>Monoculicoides</taxon>
    </lineage>
</organism>
<evidence type="ECO:0000256" key="5">
    <source>
        <dbReference type="ARBA" id="ARBA00022898"/>
    </source>
</evidence>
<dbReference type="EMBL" id="UFQT01000155">
    <property type="protein sequence ID" value="SSX20980.1"/>
    <property type="molecule type" value="Genomic_DNA"/>
</dbReference>
<dbReference type="InterPro" id="IPR054542">
    <property type="entry name" value="Cys_met_metab_PP"/>
</dbReference>
<comment type="similarity">
    <text evidence="3">Belongs to the trans-sulfuration enzymes family.</text>
</comment>